<accession>T0LKV6</accession>
<sequence>MRFTVALVAYFASVVLAVPEGLSTREQDPEAIIDPLEGKADLLAATNVSAPNIVYAGVLEAGLLELFNDPSVPALDARDLEGADLDPRQQAAQSCGANNIRCSKSNQARTGICGHLLDILGGPVIRDYPLPPANHYCWSDVHVSTNNRCCISWSRVVTGSKTSHLFSAAVKTMNHCKSNALVSGWSPDVKLGQTCVRQCLSNRPNGCV</sequence>
<evidence type="ECO:0000313" key="4">
    <source>
        <dbReference type="Proteomes" id="UP000015530"/>
    </source>
</evidence>
<evidence type="ECO:0000259" key="2">
    <source>
        <dbReference type="Pfam" id="PF20493"/>
    </source>
</evidence>
<feature type="signal peptide" evidence="1">
    <location>
        <begin position="1"/>
        <end position="17"/>
    </location>
</feature>
<evidence type="ECO:0000256" key="1">
    <source>
        <dbReference type="SAM" id="SignalP"/>
    </source>
</evidence>
<protein>
    <recommendedName>
        <fullName evidence="2">WD-like domain-containing protein</fullName>
    </recommendedName>
</protein>
<name>T0LKV6_COLGC</name>
<reference evidence="4" key="1">
    <citation type="journal article" date="2013" name="Mol. Plant Microbe Interact.">
        <title>Global aspects of pacC regulation of pathogenicity genes in Colletotrichum gloeosporioides as revealed by transcriptome analysis.</title>
        <authorList>
            <person name="Alkan N."/>
            <person name="Meng X."/>
            <person name="Friedlander G."/>
            <person name="Reuveni E."/>
            <person name="Sukno S."/>
            <person name="Sherman A."/>
            <person name="Thon M."/>
            <person name="Fluhr R."/>
            <person name="Prusky D."/>
        </authorList>
    </citation>
    <scope>NUCLEOTIDE SEQUENCE [LARGE SCALE GENOMIC DNA]</scope>
    <source>
        <strain evidence="4">Cg-14</strain>
    </source>
</reference>
<dbReference type="Pfam" id="PF20493">
    <property type="entry name" value="WD-like_fungi"/>
    <property type="match status" value="1"/>
</dbReference>
<dbReference type="HOGENOM" id="CLU_1343151_0_0_1"/>
<proteinExistence type="predicted"/>
<dbReference type="OrthoDB" id="3705032at2759"/>
<dbReference type="OMA" id="NQCCISW"/>
<gene>
    <name evidence="3" type="ORF">CGLO_08095</name>
</gene>
<evidence type="ECO:0000313" key="3">
    <source>
        <dbReference type="EMBL" id="EQB52286.1"/>
    </source>
</evidence>
<dbReference type="AlphaFoldDB" id="T0LKV6"/>
<organism evidence="3 4">
    <name type="scientific">Colletotrichum gloeosporioides (strain Cg-14)</name>
    <name type="common">Anthracnose fungus</name>
    <name type="synonym">Glomerella cingulata</name>
    <dbReference type="NCBI Taxonomy" id="1237896"/>
    <lineage>
        <taxon>Eukaryota</taxon>
        <taxon>Fungi</taxon>
        <taxon>Dikarya</taxon>
        <taxon>Ascomycota</taxon>
        <taxon>Pezizomycotina</taxon>
        <taxon>Sordariomycetes</taxon>
        <taxon>Hypocreomycetidae</taxon>
        <taxon>Glomerellales</taxon>
        <taxon>Glomerellaceae</taxon>
        <taxon>Colletotrichum</taxon>
        <taxon>Colletotrichum gloeosporioides species complex</taxon>
    </lineage>
</organism>
<dbReference type="Proteomes" id="UP000015530">
    <property type="component" value="Unassembled WGS sequence"/>
</dbReference>
<keyword evidence="1" id="KW-0732">Signal</keyword>
<feature type="domain" description="WD-like" evidence="2">
    <location>
        <begin position="92"/>
        <end position="207"/>
    </location>
</feature>
<feature type="chain" id="PRO_5004567033" description="WD-like domain-containing protein" evidence="1">
    <location>
        <begin position="18"/>
        <end position="208"/>
    </location>
</feature>
<dbReference type="InterPro" id="IPR046925">
    <property type="entry name" value="WD-like_fungi"/>
</dbReference>
<comment type="caution">
    <text evidence="3">The sequence shown here is derived from an EMBL/GenBank/DDBJ whole genome shotgun (WGS) entry which is preliminary data.</text>
</comment>
<dbReference type="EMBL" id="AMYD01001626">
    <property type="protein sequence ID" value="EQB52286.1"/>
    <property type="molecule type" value="Genomic_DNA"/>
</dbReference>